<dbReference type="KEGG" id="hlt:I7X12_11880"/>
<dbReference type="PROSITE" id="PS50113">
    <property type="entry name" value="PAC"/>
    <property type="match status" value="1"/>
</dbReference>
<dbReference type="Pfam" id="PF15915">
    <property type="entry name" value="BAT"/>
    <property type="match status" value="1"/>
</dbReference>
<dbReference type="Gene3D" id="3.30.450.40">
    <property type="match status" value="2"/>
</dbReference>
<dbReference type="SMART" id="SM00091">
    <property type="entry name" value="PAS"/>
    <property type="match status" value="1"/>
</dbReference>
<evidence type="ECO:0000313" key="7">
    <source>
        <dbReference type="Proteomes" id="UP000595001"/>
    </source>
</evidence>
<feature type="domain" description="PAC" evidence="5">
    <location>
        <begin position="241"/>
        <end position="293"/>
    </location>
</feature>
<keyword evidence="2" id="KW-0804">Transcription</keyword>
<feature type="domain" description="PAS" evidence="4">
    <location>
        <begin position="168"/>
        <end position="231"/>
    </location>
</feature>
<dbReference type="SMART" id="SM00065">
    <property type="entry name" value="GAF"/>
    <property type="match status" value="2"/>
</dbReference>
<gene>
    <name evidence="6" type="ORF">I7X12_11880</name>
</gene>
<dbReference type="InterPro" id="IPR000700">
    <property type="entry name" value="PAS-assoc_C"/>
</dbReference>
<dbReference type="RefSeq" id="WP_198060295.1">
    <property type="nucleotide sequence ID" value="NZ_CP065856.1"/>
</dbReference>
<dbReference type="OrthoDB" id="165911at2157"/>
<dbReference type="GeneID" id="60589203"/>
<name>A0A7T3FVF7_9EURY</name>
<dbReference type="AlphaFoldDB" id="A0A7T3FVF7"/>
<protein>
    <submittedName>
        <fullName evidence="6">GAF domain-containing protein</fullName>
    </submittedName>
</protein>
<dbReference type="PANTHER" id="PTHR34236:SF1">
    <property type="entry name" value="DIMETHYL SULFOXIDE REDUCTASE TRANSCRIPTIONAL ACTIVATOR"/>
    <property type="match status" value="1"/>
</dbReference>
<dbReference type="Pfam" id="PF04967">
    <property type="entry name" value="HTH_10"/>
    <property type="match status" value="1"/>
</dbReference>
<dbReference type="SUPFAM" id="SSF55785">
    <property type="entry name" value="PYP-like sensor domain (PAS domain)"/>
    <property type="match status" value="1"/>
</dbReference>
<evidence type="ECO:0000259" key="5">
    <source>
        <dbReference type="PROSITE" id="PS50113"/>
    </source>
</evidence>
<reference evidence="6 7" key="1">
    <citation type="submission" date="2020-12" db="EMBL/GenBank/DDBJ databases">
        <title>Halosimplex halophilum sp. nov. and Halosimplex salinum sp. nov., two new members of the genus Halosimplex.</title>
        <authorList>
            <person name="Cui H.L."/>
        </authorList>
    </citation>
    <scope>NUCLEOTIDE SEQUENCE [LARGE SCALE GENOMIC DNA]</scope>
    <source>
        <strain evidence="6 7">YGH94</strain>
    </source>
</reference>
<evidence type="ECO:0000313" key="6">
    <source>
        <dbReference type="EMBL" id="QPV61465.1"/>
    </source>
</evidence>
<dbReference type="InterPro" id="IPR031803">
    <property type="entry name" value="BAT_GAF/HTH-assoc"/>
</dbReference>
<sequence>MGEDTQPAADRPVEDPGDDGPGRAGHRPASGRVQYGREDDGIATVVELGRVALGCTAGALVQVGTDGWVVHTAATEDDASRFAVSDRRIRATVGSPDPTVETGGDDASSEWFAGRRVTVDGDPFGAVCFVGEGAAARDRSTARTVVDGVADLLAGELAGRGDGREWSDRALTETLLETVPDVLYAFSADGRIVQWNDGLERVTGYDSGEIATMGALDFVAVADRARVAEALGDIGAESAPGAVEADLVTRDGEAVPYEFNGAPITDADGEVVGFAGVGRDVSDYRDHEETLTALHDVTRELLPLESEEAICERVVAATTDLLDIEVVGAFLFDEAANVLEPAARNAGADEVVEEVPTFGPGEGVAWEAFMRGEVAVFDDVRAAEAVYNPETAVRSELFVPMGEHGILLAGSTAVAAFDDRTVELADLLAANAEAALDTVARKRALTERDAELSRQHRRLERLDEINERVRRIGHALVGAETPAEIADLVCERLAAVEQFSLVALSTRDRGGDEPTVEAVAGRGDGYFEVVEATVADAGGGAENPTRRARRTREPVVVDRVASDFRGEAWRQEALSRDFRSVAAFPLVHHGVPHGVLTVCAGAPDAFDEETVTVLVELADMVAKASGAAKRRLAASADDEVELVVRIDSSLAPIGPLVNELGADVTVTRAVPAADETCLLYAETAADADAVADGLAAAAGVADGRVVSASADRTRFELRTVDRTAADAVRGAGGRIVRLVHTDGHARLVARVRPETDVRELTGRLGGDGEATVLAQRTDPTVAESDPFDALTERQRAALLAAYDAGFFEWPRHSSGEKVAADLSVAQPTFAEHLRRAQANLLRSLLEE</sequence>
<dbReference type="CDD" id="cd00130">
    <property type="entry name" value="PAS"/>
    <property type="match status" value="1"/>
</dbReference>
<accession>A0A7T3FVF7</accession>
<proteinExistence type="predicted"/>
<keyword evidence="1" id="KW-0805">Transcription regulation</keyword>
<organism evidence="6 7">
    <name type="scientific">Halosimplex litoreum</name>
    <dbReference type="NCBI Taxonomy" id="1198301"/>
    <lineage>
        <taxon>Archaea</taxon>
        <taxon>Methanobacteriati</taxon>
        <taxon>Methanobacteriota</taxon>
        <taxon>Stenosarchaea group</taxon>
        <taxon>Halobacteria</taxon>
        <taxon>Halobacteriales</taxon>
        <taxon>Haloarculaceae</taxon>
        <taxon>Halosimplex</taxon>
    </lineage>
</organism>
<feature type="region of interest" description="Disordered" evidence="3">
    <location>
        <begin position="1"/>
        <end position="36"/>
    </location>
</feature>
<dbReference type="InterPro" id="IPR035965">
    <property type="entry name" value="PAS-like_dom_sf"/>
</dbReference>
<evidence type="ECO:0000259" key="4">
    <source>
        <dbReference type="PROSITE" id="PS50112"/>
    </source>
</evidence>
<dbReference type="PANTHER" id="PTHR34236">
    <property type="entry name" value="DIMETHYL SULFOXIDE REDUCTASE TRANSCRIPTIONAL ACTIVATOR"/>
    <property type="match status" value="1"/>
</dbReference>
<dbReference type="PROSITE" id="PS50112">
    <property type="entry name" value="PAS"/>
    <property type="match status" value="1"/>
</dbReference>
<dbReference type="Pfam" id="PF13185">
    <property type="entry name" value="GAF_2"/>
    <property type="match status" value="2"/>
</dbReference>
<evidence type="ECO:0000256" key="2">
    <source>
        <dbReference type="ARBA" id="ARBA00023163"/>
    </source>
</evidence>
<dbReference type="Proteomes" id="UP000595001">
    <property type="component" value="Chromosome"/>
</dbReference>
<dbReference type="InterPro" id="IPR003018">
    <property type="entry name" value="GAF"/>
</dbReference>
<dbReference type="SUPFAM" id="SSF55781">
    <property type="entry name" value="GAF domain-like"/>
    <property type="match status" value="2"/>
</dbReference>
<dbReference type="SMART" id="SM00086">
    <property type="entry name" value="PAC"/>
    <property type="match status" value="1"/>
</dbReference>
<dbReference type="Pfam" id="PF13426">
    <property type="entry name" value="PAS_9"/>
    <property type="match status" value="1"/>
</dbReference>
<dbReference type="InterPro" id="IPR000014">
    <property type="entry name" value="PAS"/>
</dbReference>
<dbReference type="Gene3D" id="3.30.450.20">
    <property type="entry name" value="PAS domain"/>
    <property type="match status" value="1"/>
</dbReference>
<dbReference type="EMBL" id="CP065856">
    <property type="protein sequence ID" value="QPV61465.1"/>
    <property type="molecule type" value="Genomic_DNA"/>
</dbReference>
<dbReference type="InterPro" id="IPR029016">
    <property type="entry name" value="GAF-like_dom_sf"/>
</dbReference>
<dbReference type="NCBIfam" id="TIGR00229">
    <property type="entry name" value="sensory_box"/>
    <property type="match status" value="1"/>
</dbReference>
<evidence type="ECO:0000256" key="1">
    <source>
        <dbReference type="ARBA" id="ARBA00023015"/>
    </source>
</evidence>
<dbReference type="InterPro" id="IPR001610">
    <property type="entry name" value="PAC"/>
</dbReference>
<keyword evidence="7" id="KW-1185">Reference proteome</keyword>
<dbReference type="InterPro" id="IPR007050">
    <property type="entry name" value="HTH_bacterioopsin"/>
</dbReference>
<evidence type="ECO:0000256" key="3">
    <source>
        <dbReference type="SAM" id="MobiDB-lite"/>
    </source>
</evidence>